<evidence type="ECO:0000256" key="1">
    <source>
        <dbReference type="ARBA" id="ARBA00003632"/>
    </source>
</evidence>
<evidence type="ECO:0000256" key="2">
    <source>
        <dbReference type="ARBA" id="ARBA00004123"/>
    </source>
</evidence>
<accession>A0A2G5VJV8</accession>
<evidence type="ECO:0000256" key="11">
    <source>
        <dbReference type="SAM" id="SignalP"/>
    </source>
</evidence>
<comment type="similarity">
    <text evidence="3">Belongs to the SNUT3 family.</text>
</comment>
<evidence type="ECO:0000256" key="3">
    <source>
        <dbReference type="ARBA" id="ARBA00008218"/>
    </source>
</evidence>
<comment type="subcellular location">
    <subcellularLocation>
        <location evidence="2">Nucleus</location>
    </subcellularLocation>
</comment>
<organism evidence="13 14">
    <name type="scientific">Caenorhabditis nigoni</name>
    <dbReference type="NCBI Taxonomy" id="1611254"/>
    <lineage>
        <taxon>Eukaryota</taxon>
        <taxon>Metazoa</taxon>
        <taxon>Ecdysozoa</taxon>
        <taxon>Nematoda</taxon>
        <taxon>Chromadorea</taxon>
        <taxon>Rhabditida</taxon>
        <taxon>Rhabditina</taxon>
        <taxon>Rhabditomorpha</taxon>
        <taxon>Rhabditoidea</taxon>
        <taxon>Rhabditidae</taxon>
        <taxon>Peloderinae</taxon>
        <taxon>Caenorhabditis</taxon>
    </lineage>
</organism>
<evidence type="ECO:0000259" key="12">
    <source>
        <dbReference type="Pfam" id="PF08648"/>
    </source>
</evidence>
<dbReference type="GO" id="GO:0008380">
    <property type="term" value="P:RNA splicing"/>
    <property type="evidence" value="ECO:0007669"/>
    <property type="project" value="UniProtKB-KW"/>
</dbReference>
<dbReference type="EMBL" id="PDUG01000001">
    <property type="protein sequence ID" value="PIC52048.1"/>
    <property type="molecule type" value="Genomic_DNA"/>
</dbReference>
<dbReference type="PANTHER" id="PTHR31077:SF1">
    <property type="entry name" value="U4_U6.U5 SMALL NUCLEAR RIBONUCLEOPROTEIN 27 KDA PROTEIN"/>
    <property type="match status" value="1"/>
</dbReference>
<dbReference type="Pfam" id="PF08648">
    <property type="entry name" value="SNRNP27"/>
    <property type="match status" value="1"/>
</dbReference>
<comment type="function">
    <text evidence="1">May play a role in mRNA splicing.</text>
</comment>
<dbReference type="STRING" id="1611254.A0A2G5VJV8"/>
<keyword evidence="11" id="KW-0732">Signal</keyword>
<evidence type="ECO:0000313" key="14">
    <source>
        <dbReference type="Proteomes" id="UP000230233"/>
    </source>
</evidence>
<dbReference type="Proteomes" id="UP000230233">
    <property type="component" value="Chromosome I"/>
</dbReference>
<keyword evidence="7" id="KW-0508">mRNA splicing</keyword>
<feature type="compositionally biased region" description="Basic and acidic residues" evidence="10">
    <location>
        <begin position="106"/>
        <end position="129"/>
    </location>
</feature>
<dbReference type="PANTHER" id="PTHR31077">
    <property type="entry name" value="U4/U6.U5 SMALL NUCLEAR RIBONUCLEOPROTEIN 27 KDA PROTEIN"/>
    <property type="match status" value="1"/>
</dbReference>
<feature type="region of interest" description="Disordered" evidence="10">
    <location>
        <begin position="40"/>
        <end position="133"/>
    </location>
</feature>
<dbReference type="GO" id="GO:0006397">
    <property type="term" value="P:mRNA processing"/>
    <property type="evidence" value="ECO:0007669"/>
    <property type="project" value="UniProtKB-KW"/>
</dbReference>
<feature type="domain" description="U4/U6.U5 small nuclear ribonucleoprotein 27kDa protein" evidence="12">
    <location>
        <begin position="139"/>
        <end position="192"/>
    </location>
</feature>
<keyword evidence="14" id="KW-1185">Reference proteome</keyword>
<proteinExistence type="inferred from homology"/>
<evidence type="ECO:0000256" key="10">
    <source>
        <dbReference type="SAM" id="MobiDB-lite"/>
    </source>
</evidence>
<feature type="compositionally biased region" description="Basic residues" evidence="10">
    <location>
        <begin position="46"/>
        <end position="55"/>
    </location>
</feature>
<keyword evidence="8" id="KW-0539">Nucleus</keyword>
<comment type="caution">
    <text evidence="13">The sequence shown here is derived from an EMBL/GenBank/DDBJ whole genome shotgun (WGS) entry which is preliminary data.</text>
</comment>
<comment type="subunit">
    <text evidence="4">Part of a tri-snRNP complex.</text>
</comment>
<evidence type="ECO:0000313" key="13">
    <source>
        <dbReference type="EMBL" id="PIC52048.1"/>
    </source>
</evidence>
<feature type="chain" id="PRO_5013929272" description="U4/U6.U5 small nuclear ribonucleoprotein 27 kDa protein" evidence="11">
    <location>
        <begin position="30"/>
        <end position="194"/>
    </location>
</feature>
<protein>
    <recommendedName>
        <fullName evidence="5">U4/U6.U5 small nuclear ribonucleoprotein 27 kDa protein</fullName>
    </recommendedName>
    <alternativeName>
        <fullName evidence="9">U4/U6.U5 tri-snRNP-associated protein 3</fullName>
    </alternativeName>
</protein>
<sequence>MSTIRLTKLHLNLIIFLILLPNFYKKASIDYISESGRIMGRDRSRSRDRKRRSRSRSIERRRERSRSRDRERRDGRNTRDEKERKSSRSRSPRDKRDRRERSRSRERKERDRERQRKDREPKRKEKQEEISLESVQSVDDEAMMAAMGFGGFNTTKNKQVNDNVDGCVNIKKPRRYRQYMNRKGGFNRPLDFMG</sequence>
<evidence type="ECO:0000256" key="8">
    <source>
        <dbReference type="ARBA" id="ARBA00023242"/>
    </source>
</evidence>
<gene>
    <name evidence="13" type="primary">Cni-snrp-27</name>
    <name evidence="13" type="synonym">Cnig_chr_I.g2313</name>
    <name evidence="13" type="ORF">B9Z55_002313</name>
</gene>
<dbReference type="GO" id="GO:0071011">
    <property type="term" value="C:precatalytic spliceosome"/>
    <property type="evidence" value="ECO:0007669"/>
    <property type="project" value="TreeGrafter"/>
</dbReference>
<dbReference type="OrthoDB" id="21368at2759"/>
<dbReference type="InterPro" id="IPR013957">
    <property type="entry name" value="SNRNP27"/>
</dbReference>
<evidence type="ECO:0000256" key="9">
    <source>
        <dbReference type="ARBA" id="ARBA00031864"/>
    </source>
</evidence>
<evidence type="ECO:0000256" key="7">
    <source>
        <dbReference type="ARBA" id="ARBA00023187"/>
    </source>
</evidence>
<name>A0A2G5VJV8_9PELO</name>
<evidence type="ECO:0000256" key="5">
    <source>
        <dbReference type="ARBA" id="ARBA00014357"/>
    </source>
</evidence>
<feature type="signal peptide" evidence="11">
    <location>
        <begin position="1"/>
        <end position="29"/>
    </location>
</feature>
<keyword evidence="6" id="KW-0507">mRNA processing</keyword>
<reference evidence="14" key="1">
    <citation type="submission" date="2017-10" db="EMBL/GenBank/DDBJ databases">
        <title>Rapid genome shrinkage in a self-fertile nematode reveals novel sperm competition proteins.</title>
        <authorList>
            <person name="Yin D."/>
            <person name="Schwarz E.M."/>
            <person name="Thomas C.G."/>
            <person name="Felde R.L."/>
            <person name="Korf I.F."/>
            <person name="Cutter A.D."/>
            <person name="Schartner C.M."/>
            <person name="Ralston E.J."/>
            <person name="Meyer B.J."/>
            <person name="Haag E.S."/>
        </authorList>
    </citation>
    <scope>NUCLEOTIDE SEQUENCE [LARGE SCALE GENOMIC DNA]</scope>
    <source>
        <strain evidence="14">JU1422</strain>
    </source>
</reference>
<dbReference type="AlphaFoldDB" id="A0A2G5VJV8"/>
<evidence type="ECO:0000256" key="4">
    <source>
        <dbReference type="ARBA" id="ARBA00011825"/>
    </source>
</evidence>
<evidence type="ECO:0000256" key="6">
    <source>
        <dbReference type="ARBA" id="ARBA00022664"/>
    </source>
</evidence>
<feature type="compositionally biased region" description="Basic and acidic residues" evidence="10">
    <location>
        <begin position="56"/>
        <end position="100"/>
    </location>
</feature>